<reference evidence="1 2" key="1">
    <citation type="journal article" date="2016" name="Front. Microbiol.">
        <title>Comparative Genomic Analysis Reveals a Diverse Repertoire of Genes Involved in Prokaryote-Eukaryote Interactions within the Pseudovibrio Genus.</title>
        <authorList>
            <person name="Romano S."/>
            <person name="Fernandez-Guerra A."/>
            <person name="Reen F.J."/>
            <person name="Glockner F.O."/>
            <person name="Crowley S.P."/>
            <person name="O'Sullivan O."/>
            <person name="Cotter P.D."/>
            <person name="Adams C."/>
            <person name="Dobson A.D."/>
            <person name="O'Gara F."/>
        </authorList>
    </citation>
    <scope>NUCLEOTIDE SEQUENCE [LARGE SCALE GENOMIC DNA]</scope>
    <source>
        <strain evidence="1 2">Ad2</strain>
    </source>
</reference>
<name>A0A166AEQ1_9HYPH</name>
<proteinExistence type="predicted"/>
<dbReference type="PATRIC" id="fig|989403.3.peg.1036"/>
<organism evidence="1 2">
    <name type="scientific">Pseudovibrio axinellae</name>
    <dbReference type="NCBI Taxonomy" id="989403"/>
    <lineage>
        <taxon>Bacteria</taxon>
        <taxon>Pseudomonadati</taxon>
        <taxon>Pseudomonadota</taxon>
        <taxon>Alphaproteobacteria</taxon>
        <taxon>Hyphomicrobiales</taxon>
        <taxon>Stappiaceae</taxon>
        <taxon>Pseudovibrio</taxon>
    </lineage>
</organism>
<gene>
    <name evidence="1" type="ORF">PsAD2_00965</name>
</gene>
<comment type="caution">
    <text evidence="1">The sequence shown here is derived from an EMBL/GenBank/DDBJ whole genome shotgun (WGS) entry which is preliminary data.</text>
</comment>
<protein>
    <submittedName>
        <fullName evidence="1">Phage portal protein</fullName>
    </submittedName>
</protein>
<dbReference type="EMBL" id="LMCB01000005">
    <property type="protein sequence ID" value="KZL20973.1"/>
    <property type="molecule type" value="Genomic_DNA"/>
</dbReference>
<evidence type="ECO:0000313" key="1">
    <source>
        <dbReference type="EMBL" id="KZL20973.1"/>
    </source>
</evidence>
<dbReference type="OrthoDB" id="9134461at2"/>
<dbReference type="Proteomes" id="UP000076577">
    <property type="component" value="Unassembled WGS sequence"/>
</dbReference>
<dbReference type="InterPro" id="IPR006944">
    <property type="entry name" value="Phage/GTA_portal"/>
</dbReference>
<sequence length="392" mass="43669">MVLRKVFDSIFSPVQEQKASRAKSVALMRFGEGAVWTTRNYETLINQGYLRNAIVYRCVRLISEAAANVSLSLKSGDHEVAAHPFLDLLSQPAPMQTRRSFLEELYGYLLVSGNAYVEVVSLDGTPRELHALRPDRMKVLVDDAGWVDGYEYQVAGRKVELRRAEGDKVEPVLHIKLFNPLNDHYGFAPIEAAQIALDIHNAAGEWNKSLLDNAACPTGALVYGAGDAMNMTDDQFHRLKEELESSYQGAQNAGRPMLLEGGLDWKQMGMSPKDMDFIELKNVAAREIALAFGVPPMLLGIPGDLTYANYQEANRAFWRLTVVPLAARVLAELSSWLSHAYGEQLTLEPDLDSVEALSQERKALWERITAAEFLTRNEKRSAVGYGVDPTHE</sequence>
<dbReference type="Pfam" id="PF04860">
    <property type="entry name" value="Phage_portal"/>
    <property type="match status" value="1"/>
</dbReference>
<accession>A0A166AEQ1</accession>
<dbReference type="RefSeq" id="WP_068003081.1">
    <property type="nucleotide sequence ID" value="NZ_FOFM01000001.1"/>
</dbReference>
<dbReference type="STRING" id="989403.SAMN05421798_101436"/>
<keyword evidence="2" id="KW-1185">Reference proteome</keyword>
<dbReference type="NCBIfam" id="TIGR01537">
    <property type="entry name" value="portal_HK97"/>
    <property type="match status" value="1"/>
</dbReference>
<dbReference type="InterPro" id="IPR006427">
    <property type="entry name" value="Portal_HK97"/>
</dbReference>
<evidence type="ECO:0000313" key="2">
    <source>
        <dbReference type="Proteomes" id="UP000076577"/>
    </source>
</evidence>
<dbReference type="AlphaFoldDB" id="A0A166AEQ1"/>